<dbReference type="EMBL" id="BJWL01000020">
    <property type="protein sequence ID" value="GFZ09003.1"/>
    <property type="molecule type" value="Genomic_DNA"/>
</dbReference>
<dbReference type="PANTHER" id="PTHR34458">
    <property type="entry name" value="POLLEN OLE E 1 ALLERGEN AND EXTENSIN FAMILY PROTEIN-RELATED"/>
    <property type="match status" value="1"/>
</dbReference>
<dbReference type="OrthoDB" id="905355at2759"/>
<sequence>MAIKSSLVLVCFFLIIAAMAAPVAKAQDESLDLIRIQGAVYCTANGKIGVNGSATPVFPNAQVQLQFGIGNVVSSSTTNASGRFSIVLDRPQMPLSTLLSSLNIIVATPLSSCNTSLPFAGGLISTLQFVRSTVLSCAPVNISNLIPVGFQRFP</sequence>
<evidence type="ECO:0000313" key="3">
    <source>
        <dbReference type="EMBL" id="GFZ09013.1"/>
    </source>
</evidence>
<feature type="signal peptide" evidence="1">
    <location>
        <begin position="1"/>
        <end position="26"/>
    </location>
</feature>
<reference evidence="2 6" key="1">
    <citation type="submission" date="2019-07" db="EMBL/GenBank/DDBJ databases">
        <title>De Novo Assembly of kiwifruit Actinidia rufa.</title>
        <authorList>
            <person name="Sugita-Konishi S."/>
            <person name="Sato K."/>
            <person name="Mori E."/>
            <person name="Abe Y."/>
            <person name="Kisaki G."/>
            <person name="Hamano K."/>
            <person name="Suezawa K."/>
            <person name="Otani M."/>
            <person name="Fukuda T."/>
            <person name="Manabe T."/>
            <person name="Gomi K."/>
            <person name="Tabuchi M."/>
            <person name="Akimitsu K."/>
            <person name="Kataoka I."/>
        </authorList>
    </citation>
    <scope>NUCLEOTIDE SEQUENCE [LARGE SCALE GENOMIC DNA]</scope>
    <source>
        <strain evidence="6">cv. Fuchu</strain>
        <strain evidence="2">Fuchu</strain>
    </source>
</reference>
<feature type="chain" id="PRO_5036204861" description="Pollen Ole e 1 allergen and extensin family protein" evidence="1">
    <location>
        <begin position="27"/>
        <end position="154"/>
    </location>
</feature>
<organism evidence="2 6">
    <name type="scientific">Actinidia rufa</name>
    <dbReference type="NCBI Taxonomy" id="165716"/>
    <lineage>
        <taxon>Eukaryota</taxon>
        <taxon>Viridiplantae</taxon>
        <taxon>Streptophyta</taxon>
        <taxon>Embryophyta</taxon>
        <taxon>Tracheophyta</taxon>
        <taxon>Spermatophyta</taxon>
        <taxon>Magnoliopsida</taxon>
        <taxon>eudicotyledons</taxon>
        <taxon>Gunneridae</taxon>
        <taxon>Pentapetalae</taxon>
        <taxon>asterids</taxon>
        <taxon>Ericales</taxon>
        <taxon>Actinidiaceae</taxon>
        <taxon>Actinidia</taxon>
    </lineage>
</organism>
<evidence type="ECO:0000313" key="6">
    <source>
        <dbReference type="Proteomes" id="UP000585474"/>
    </source>
</evidence>
<dbReference type="EMBL" id="BJWL01000020">
    <property type="protein sequence ID" value="GFZ09017.1"/>
    <property type="molecule type" value="Genomic_DNA"/>
</dbReference>
<evidence type="ECO:0000313" key="5">
    <source>
        <dbReference type="EMBL" id="GFZ09019.1"/>
    </source>
</evidence>
<comment type="caution">
    <text evidence="2">The sequence shown here is derived from an EMBL/GenBank/DDBJ whole genome shotgun (WGS) entry which is preliminary data.</text>
</comment>
<evidence type="ECO:0000313" key="2">
    <source>
        <dbReference type="EMBL" id="GFZ09003.1"/>
    </source>
</evidence>
<dbReference type="EMBL" id="BJWL01000020">
    <property type="protein sequence ID" value="GFZ09019.1"/>
    <property type="molecule type" value="Genomic_DNA"/>
</dbReference>
<evidence type="ECO:0000313" key="4">
    <source>
        <dbReference type="EMBL" id="GFZ09017.1"/>
    </source>
</evidence>
<dbReference type="PANTHER" id="PTHR34458:SF5">
    <property type="entry name" value="POLLEN OLE E 1 ALLERGEN AND EXTENSIN FAMILY PROTEIN"/>
    <property type="match status" value="1"/>
</dbReference>
<dbReference type="AlphaFoldDB" id="A0A7J0GDY7"/>
<proteinExistence type="predicted"/>
<gene>
    <name evidence="2" type="ORF">Acr_20g0008110</name>
    <name evidence="3" type="ORF">Acr_20g0008210</name>
    <name evidence="4" type="ORF">Acr_20g0008250</name>
    <name evidence="5" type="ORF">Acr_20g0008270</name>
</gene>
<accession>A0A7J0GDY7</accession>
<dbReference type="InterPro" id="IPR040404">
    <property type="entry name" value="Phylloplanin-like"/>
</dbReference>
<dbReference type="EMBL" id="BJWL01000020">
    <property type="protein sequence ID" value="GFZ09013.1"/>
    <property type="molecule type" value="Genomic_DNA"/>
</dbReference>
<keyword evidence="6" id="KW-1185">Reference proteome</keyword>
<protein>
    <recommendedName>
        <fullName evidence="7">Pollen Ole e 1 allergen and extensin family protein</fullName>
    </recommendedName>
</protein>
<evidence type="ECO:0008006" key="7">
    <source>
        <dbReference type="Google" id="ProtNLM"/>
    </source>
</evidence>
<keyword evidence="1" id="KW-0732">Signal</keyword>
<name>A0A7J0GDY7_9ERIC</name>
<dbReference type="Proteomes" id="UP000585474">
    <property type="component" value="Unassembled WGS sequence"/>
</dbReference>
<evidence type="ECO:0000256" key="1">
    <source>
        <dbReference type="SAM" id="SignalP"/>
    </source>
</evidence>